<dbReference type="Proteomes" id="UP000007058">
    <property type="component" value="Chromosome"/>
</dbReference>
<organism evidence="2 3">
    <name type="scientific">Paramagnetospirillum magneticum (strain ATCC 700264 / AMB-1)</name>
    <name type="common">Magnetospirillum magneticum</name>
    <dbReference type="NCBI Taxonomy" id="342108"/>
    <lineage>
        <taxon>Bacteria</taxon>
        <taxon>Pseudomonadati</taxon>
        <taxon>Pseudomonadota</taxon>
        <taxon>Alphaproteobacteria</taxon>
        <taxon>Rhodospirillales</taxon>
        <taxon>Magnetospirillaceae</taxon>
        <taxon>Paramagnetospirillum</taxon>
    </lineage>
</organism>
<evidence type="ECO:0000256" key="1">
    <source>
        <dbReference type="SAM" id="MobiDB-lite"/>
    </source>
</evidence>
<proteinExistence type="predicted"/>
<dbReference type="AlphaFoldDB" id="Q2W9I0"/>
<sequence length="165" mass="17327">MGEVMNPYSNAAHAASFPQEGNPRETEAWALTEAARRMASASRGEPEGMRESLRLNWKLWTIFQADLIGKAEAGEATETVVNMLSLCQFVDFHTVAALTEPDAAKLEVLVNINRNIASGLRDSLAREAREAAEAAGTPDPAAAAAPAGAYAPAPGVAHTPISATA</sequence>
<dbReference type="EMBL" id="AP007255">
    <property type="protein sequence ID" value="BAE49495.1"/>
    <property type="molecule type" value="Genomic_DNA"/>
</dbReference>
<dbReference type="HOGENOM" id="CLU_141460_0_0_5"/>
<dbReference type="STRING" id="342108.amb0691"/>
<dbReference type="GO" id="GO:0044781">
    <property type="term" value="P:bacterial-type flagellum organization"/>
    <property type="evidence" value="ECO:0007669"/>
    <property type="project" value="InterPro"/>
</dbReference>
<evidence type="ECO:0000313" key="2">
    <source>
        <dbReference type="EMBL" id="BAE49495.1"/>
    </source>
</evidence>
<evidence type="ECO:0008006" key="4">
    <source>
        <dbReference type="Google" id="ProtNLM"/>
    </source>
</evidence>
<keyword evidence="3" id="KW-1185">Reference proteome</keyword>
<protein>
    <recommendedName>
        <fullName evidence="4">Flagellar protein FlaF</fullName>
    </recommendedName>
</protein>
<dbReference type="Pfam" id="PF07309">
    <property type="entry name" value="FlaF"/>
    <property type="match status" value="1"/>
</dbReference>
<accession>Q2W9I0</accession>
<name>Q2W9I0_PARM1</name>
<dbReference type="KEGG" id="mag:amb0691"/>
<gene>
    <name evidence="2" type="ordered locus">amb0691</name>
</gene>
<reference evidence="2 3" key="1">
    <citation type="journal article" date="2005" name="DNA Res.">
        <title>Complete genome sequence of the facultative anaerobic magnetotactic bacterium Magnetospirillum sp. strain AMB-1.</title>
        <authorList>
            <person name="Matsunaga T."/>
            <person name="Okamura Y."/>
            <person name="Fukuda Y."/>
            <person name="Wahyudi A.T."/>
            <person name="Murase Y."/>
            <person name="Takeyama H."/>
        </authorList>
    </citation>
    <scope>NUCLEOTIDE SEQUENCE [LARGE SCALE GENOMIC DNA]</scope>
    <source>
        <strain evidence="3">ATCC 700264 / AMB-1</strain>
    </source>
</reference>
<evidence type="ECO:0000313" key="3">
    <source>
        <dbReference type="Proteomes" id="UP000007058"/>
    </source>
</evidence>
<feature type="region of interest" description="Disordered" evidence="1">
    <location>
        <begin position="134"/>
        <end position="154"/>
    </location>
</feature>
<dbReference type="InterPro" id="IPR010845">
    <property type="entry name" value="FlaF"/>
</dbReference>